<sequence>MPLIAQVAEQQVTTQGQAAIQTTLQAARAVAIAEAQRAATDLVLGAVVTAETQTVNYELVRDAVVRRSGGLARLVSVQTERQEGGVYTVQATFAVSKEPLAQQIRALLDRTGDPRVLVLLPETSAGQPNGSSTAEALLSTALQERGFRVLDPSQTERLALREQALADPKVAREVAARFGADLIVTGAATAEPNVTVPEALKSAGLLSFTAKLGVKVVDAGTGQQLLYQVLTGVGTGVSPQAAGQMALQRAAGQAQTPVASRIIDWLAGTGPAARRTFTVRVSGFPSYRAYSTWLQQARTTPQFSTVSSRAFDAAGTEVQVEFGGSADLLADLLEGLQLTVTSVTGTEIRATYRP</sequence>
<gene>
    <name evidence="1" type="ORF">QOL99_04745</name>
</gene>
<evidence type="ECO:0000313" key="2">
    <source>
        <dbReference type="Proteomes" id="UP001302059"/>
    </source>
</evidence>
<reference evidence="1 2" key="1">
    <citation type="submission" date="2023-05" db="EMBL/GenBank/DDBJ databases">
        <authorList>
            <person name="Gao F."/>
        </authorList>
    </citation>
    <scope>NUCLEOTIDE SEQUENCE [LARGE SCALE GENOMIC DNA]</scope>
    <source>
        <strain evidence="1 2">MIMF12</strain>
    </source>
</reference>
<evidence type="ECO:0008006" key="3">
    <source>
        <dbReference type="Google" id="ProtNLM"/>
    </source>
</evidence>
<dbReference type="Gene3D" id="3.30.1660.40">
    <property type="entry name" value="FlgT, N-terminal domain"/>
    <property type="match status" value="1"/>
</dbReference>
<accession>A0ABT7JG48</accession>
<comment type="caution">
    <text evidence="1">The sequence shown here is derived from an EMBL/GenBank/DDBJ whole genome shotgun (WGS) entry which is preliminary data.</text>
</comment>
<dbReference type="Proteomes" id="UP001302059">
    <property type="component" value="Unassembled WGS sequence"/>
</dbReference>
<keyword evidence="2" id="KW-1185">Reference proteome</keyword>
<dbReference type="RefSeq" id="WP_285521897.1">
    <property type="nucleotide sequence ID" value="NZ_JASNGB010000024.1"/>
</dbReference>
<proteinExistence type="predicted"/>
<dbReference type="Gene3D" id="3.40.50.10610">
    <property type="entry name" value="ABC-type transport auxiliary lipoprotein component"/>
    <property type="match status" value="1"/>
</dbReference>
<dbReference type="InterPro" id="IPR038180">
    <property type="entry name" value="FlgT_N_sf"/>
</dbReference>
<organism evidence="1 2">
    <name type="scientific">Deinococcus rhizophilus</name>
    <dbReference type="NCBI Taxonomy" id="3049544"/>
    <lineage>
        <taxon>Bacteria</taxon>
        <taxon>Thermotogati</taxon>
        <taxon>Deinococcota</taxon>
        <taxon>Deinococci</taxon>
        <taxon>Deinococcales</taxon>
        <taxon>Deinococcaceae</taxon>
        <taxon>Deinococcus</taxon>
    </lineage>
</organism>
<dbReference type="EMBL" id="JASNGB010000024">
    <property type="protein sequence ID" value="MDL2343458.1"/>
    <property type="molecule type" value="Genomic_DNA"/>
</dbReference>
<name>A0ABT7JG48_9DEIO</name>
<evidence type="ECO:0000313" key="1">
    <source>
        <dbReference type="EMBL" id="MDL2343458.1"/>
    </source>
</evidence>
<protein>
    <recommendedName>
        <fullName evidence="3">Flagellar assembly protein T N-terminal domain-containing protein</fullName>
    </recommendedName>
</protein>